<evidence type="ECO:0000256" key="2">
    <source>
        <dbReference type="SAM" id="SignalP"/>
    </source>
</evidence>
<reference evidence="4" key="1">
    <citation type="submission" date="2022-01" db="EMBL/GenBank/DDBJ databases">
        <authorList>
            <person name="Jo J.-H."/>
            <person name="Im W.-T."/>
        </authorList>
    </citation>
    <scope>NUCLEOTIDE SEQUENCE</scope>
    <source>
        <strain evidence="4">NA20</strain>
    </source>
</reference>
<sequence length="195" mass="21310">MKRIFTLTLIVTLFSTAAYTQTKKDWYIIGGQISNIDLNFQKGNTSFSFDLTPRVAWFIADDFALGAEVLFGLQTGDGFTTINYGVGPVARYYLKKRALTDVKKTRWFVDGNVGIYGSNKKVSGSGSTNTNGLGIGLGPGIAYFLNENIALEALAKYNLTVGFGNATTNNSLNIGIGFQIHLPKSKLRAMRKDIN</sequence>
<dbReference type="EMBL" id="JAKLTR010000007">
    <property type="protein sequence ID" value="MCG2615144.1"/>
    <property type="molecule type" value="Genomic_DNA"/>
</dbReference>
<keyword evidence="5" id="KW-1185">Reference proteome</keyword>
<gene>
    <name evidence="4" type="ORF">LZZ85_12665</name>
</gene>
<feature type="signal peptide" evidence="2">
    <location>
        <begin position="1"/>
        <end position="20"/>
    </location>
</feature>
<feature type="domain" description="Outer membrane protein beta-barrel" evidence="3">
    <location>
        <begin position="7"/>
        <end position="178"/>
    </location>
</feature>
<evidence type="ECO:0000256" key="1">
    <source>
        <dbReference type="ARBA" id="ARBA00022729"/>
    </source>
</evidence>
<keyword evidence="1 2" id="KW-0732">Signal</keyword>
<dbReference type="Pfam" id="PF13505">
    <property type="entry name" value="OMP_b-brl"/>
    <property type="match status" value="1"/>
</dbReference>
<dbReference type="InterPro" id="IPR011250">
    <property type="entry name" value="OMP/PagP_B-barrel"/>
</dbReference>
<dbReference type="Gene3D" id="2.40.160.20">
    <property type="match status" value="1"/>
</dbReference>
<comment type="caution">
    <text evidence="4">The sequence shown here is derived from an EMBL/GenBank/DDBJ whole genome shotgun (WGS) entry which is preliminary data.</text>
</comment>
<dbReference type="SUPFAM" id="SSF56925">
    <property type="entry name" value="OMPA-like"/>
    <property type="match status" value="1"/>
</dbReference>
<evidence type="ECO:0000259" key="3">
    <source>
        <dbReference type="Pfam" id="PF13505"/>
    </source>
</evidence>
<organism evidence="4 5">
    <name type="scientific">Terrimonas ginsenosidimutans</name>
    <dbReference type="NCBI Taxonomy" id="2908004"/>
    <lineage>
        <taxon>Bacteria</taxon>
        <taxon>Pseudomonadati</taxon>
        <taxon>Bacteroidota</taxon>
        <taxon>Chitinophagia</taxon>
        <taxon>Chitinophagales</taxon>
        <taxon>Chitinophagaceae</taxon>
        <taxon>Terrimonas</taxon>
    </lineage>
</organism>
<evidence type="ECO:0000313" key="4">
    <source>
        <dbReference type="EMBL" id="MCG2615144.1"/>
    </source>
</evidence>
<dbReference type="RefSeq" id="WP_237872223.1">
    <property type="nucleotide sequence ID" value="NZ_JAKLTR010000007.1"/>
</dbReference>
<protein>
    <submittedName>
        <fullName evidence="4">Outer membrane beta-barrel protein</fullName>
    </submittedName>
</protein>
<proteinExistence type="predicted"/>
<feature type="chain" id="PRO_5045328329" evidence="2">
    <location>
        <begin position="21"/>
        <end position="195"/>
    </location>
</feature>
<evidence type="ECO:0000313" key="5">
    <source>
        <dbReference type="Proteomes" id="UP001165367"/>
    </source>
</evidence>
<dbReference type="Proteomes" id="UP001165367">
    <property type="component" value="Unassembled WGS sequence"/>
</dbReference>
<dbReference type="InterPro" id="IPR027385">
    <property type="entry name" value="Beta-barrel_OMP"/>
</dbReference>
<name>A0ABS9KS63_9BACT</name>
<accession>A0ABS9KS63</accession>